<dbReference type="PROSITE" id="PS51257">
    <property type="entry name" value="PROKAR_LIPOPROTEIN"/>
    <property type="match status" value="1"/>
</dbReference>
<gene>
    <name evidence="3" type="ORF">SAMN00120144_1234</name>
</gene>
<keyword evidence="4" id="KW-1185">Reference proteome</keyword>
<evidence type="ECO:0000313" key="3">
    <source>
        <dbReference type="EMBL" id="SMC00480.1"/>
    </source>
</evidence>
<sequence>MLRVNSWLQVSCLKRLFSSWASLLVFIPWLAGCAKDHEGDCFKSTGSIVTERRALSPFQDLVTYTNVDVTLVQDATATEPYAEVRTGKNLQEDIELTVENGRLTVRNTSRCNWVRRYDTPREVTLHVSGIRDIALLGAGNIRTGSSFRADTVFFHLVGAGDYDLDLTSDIIYLDMYELGDVRLRGTAEELSLTVGGLGSLRATELQTKRCFFELTRSSDGNAYVSASDIVGGLHAGTGTLYYSGDPTTDIRITSKGKAVKSQ</sequence>
<dbReference type="EMBL" id="FWWW01000104">
    <property type="protein sequence ID" value="SMC00480.1"/>
    <property type="molecule type" value="Genomic_DNA"/>
</dbReference>
<dbReference type="Pfam" id="PF10988">
    <property type="entry name" value="DUF2807"/>
    <property type="match status" value="1"/>
</dbReference>
<dbReference type="STRING" id="645990.SAMN00120144_1234"/>
<proteinExistence type="predicted"/>
<protein>
    <recommendedName>
        <fullName evidence="2">Putative auto-transporter adhesin head GIN domain-containing protein</fullName>
    </recommendedName>
</protein>
<keyword evidence="1" id="KW-0732">Signal</keyword>
<dbReference type="AlphaFoldDB" id="A0A1W1W4U4"/>
<evidence type="ECO:0000256" key="1">
    <source>
        <dbReference type="SAM" id="SignalP"/>
    </source>
</evidence>
<accession>A0A1W1W4U4</accession>
<dbReference type="Gene3D" id="2.160.20.120">
    <property type="match status" value="1"/>
</dbReference>
<organism evidence="3 4">
    <name type="scientific">Hymenobacter roseosalivarius DSM 11622</name>
    <dbReference type="NCBI Taxonomy" id="645990"/>
    <lineage>
        <taxon>Bacteria</taxon>
        <taxon>Pseudomonadati</taxon>
        <taxon>Bacteroidota</taxon>
        <taxon>Cytophagia</taxon>
        <taxon>Cytophagales</taxon>
        <taxon>Hymenobacteraceae</taxon>
        <taxon>Hymenobacter</taxon>
    </lineage>
</organism>
<evidence type="ECO:0000313" key="4">
    <source>
        <dbReference type="Proteomes" id="UP000192266"/>
    </source>
</evidence>
<feature type="signal peptide" evidence="1">
    <location>
        <begin position="1"/>
        <end position="31"/>
    </location>
</feature>
<feature type="domain" description="Putative auto-transporter adhesin head GIN" evidence="2">
    <location>
        <begin position="58"/>
        <end position="246"/>
    </location>
</feature>
<name>A0A1W1W4U4_9BACT</name>
<evidence type="ECO:0000259" key="2">
    <source>
        <dbReference type="Pfam" id="PF10988"/>
    </source>
</evidence>
<feature type="chain" id="PRO_5012732258" description="Putative auto-transporter adhesin head GIN domain-containing protein" evidence="1">
    <location>
        <begin position="32"/>
        <end position="262"/>
    </location>
</feature>
<reference evidence="3 4" key="1">
    <citation type="submission" date="2017-04" db="EMBL/GenBank/DDBJ databases">
        <authorList>
            <person name="Afonso C.L."/>
            <person name="Miller P.J."/>
            <person name="Scott M.A."/>
            <person name="Spackman E."/>
            <person name="Goraichik I."/>
            <person name="Dimitrov K.M."/>
            <person name="Suarez D.L."/>
            <person name="Swayne D.E."/>
        </authorList>
    </citation>
    <scope>NUCLEOTIDE SEQUENCE [LARGE SCALE GENOMIC DNA]</scope>
    <source>
        <strain evidence="3 4">DSM 11622</strain>
    </source>
</reference>
<dbReference type="InterPro" id="IPR021255">
    <property type="entry name" value="DUF2807"/>
</dbReference>
<dbReference type="Proteomes" id="UP000192266">
    <property type="component" value="Unassembled WGS sequence"/>
</dbReference>